<feature type="domain" description="Haemolysin activator HlyB C-terminal" evidence="6">
    <location>
        <begin position="217"/>
        <end position="487"/>
    </location>
</feature>
<gene>
    <name evidence="8" type="ORF">DI565_07275</name>
</gene>
<evidence type="ECO:0000256" key="1">
    <source>
        <dbReference type="ARBA" id="ARBA00022452"/>
    </source>
</evidence>
<evidence type="ECO:0000313" key="9">
    <source>
        <dbReference type="Proteomes" id="UP000249577"/>
    </source>
</evidence>
<dbReference type="InterPro" id="IPR005565">
    <property type="entry name" value="Hemolysn_activator_HlyB_C"/>
</dbReference>
<dbReference type="Pfam" id="PF08479">
    <property type="entry name" value="POTRA_2"/>
    <property type="match status" value="1"/>
</dbReference>
<dbReference type="EMBL" id="QFPN01000003">
    <property type="protein sequence ID" value="PZQ17164.1"/>
    <property type="molecule type" value="Genomic_DNA"/>
</dbReference>
<evidence type="ECO:0000256" key="2">
    <source>
        <dbReference type="ARBA" id="ARBA00022692"/>
    </source>
</evidence>
<evidence type="ECO:0000256" key="4">
    <source>
        <dbReference type="SAM" id="MobiDB-lite"/>
    </source>
</evidence>
<evidence type="ECO:0000256" key="5">
    <source>
        <dbReference type="SAM" id="SignalP"/>
    </source>
</evidence>
<dbReference type="Gene3D" id="3.10.20.310">
    <property type="entry name" value="membrane protein fhac"/>
    <property type="match status" value="1"/>
</dbReference>
<keyword evidence="5" id="KW-0732">Signal</keyword>
<dbReference type="AlphaFoldDB" id="A0A2W5KMS4"/>
<dbReference type="Pfam" id="PF03865">
    <property type="entry name" value="ShlB"/>
    <property type="match status" value="1"/>
</dbReference>
<dbReference type="GO" id="GO:0046819">
    <property type="term" value="P:protein secretion by the type V secretion system"/>
    <property type="evidence" value="ECO:0007669"/>
    <property type="project" value="TreeGrafter"/>
</dbReference>
<organism evidence="8 9">
    <name type="scientific">Ancylobacter novellus</name>
    <name type="common">Thiobacillus novellus</name>
    <dbReference type="NCBI Taxonomy" id="921"/>
    <lineage>
        <taxon>Bacteria</taxon>
        <taxon>Pseudomonadati</taxon>
        <taxon>Pseudomonadota</taxon>
        <taxon>Alphaproteobacteria</taxon>
        <taxon>Hyphomicrobiales</taxon>
        <taxon>Xanthobacteraceae</taxon>
        <taxon>Ancylobacter</taxon>
    </lineage>
</organism>
<feature type="region of interest" description="Disordered" evidence="4">
    <location>
        <begin position="51"/>
        <end position="76"/>
    </location>
</feature>
<dbReference type="Gene3D" id="2.40.160.50">
    <property type="entry name" value="membrane protein fhac: a member of the omp85/tpsb transporter family"/>
    <property type="match status" value="1"/>
</dbReference>
<accession>A0A2W5KMS4</accession>
<evidence type="ECO:0000256" key="3">
    <source>
        <dbReference type="ARBA" id="ARBA00023237"/>
    </source>
</evidence>
<keyword evidence="2" id="KW-0812">Transmembrane</keyword>
<proteinExistence type="predicted"/>
<feature type="domain" description="Polypeptide-transport-associated ShlB-type" evidence="7">
    <location>
        <begin position="80"/>
        <end position="154"/>
    </location>
</feature>
<dbReference type="GO" id="GO:0098046">
    <property type="term" value="C:type V protein secretion system complex"/>
    <property type="evidence" value="ECO:0007669"/>
    <property type="project" value="TreeGrafter"/>
</dbReference>
<feature type="signal peptide" evidence="5">
    <location>
        <begin position="1"/>
        <end position="41"/>
    </location>
</feature>
<keyword evidence="3" id="KW-0998">Cell outer membrane</keyword>
<dbReference type="GO" id="GO:0008320">
    <property type="term" value="F:protein transmembrane transporter activity"/>
    <property type="evidence" value="ECO:0007669"/>
    <property type="project" value="TreeGrafter"/>
</dbReference>
<dbReference type="PANTHER" id="PTHR34597:SF6">
    <property type="entry name" value="BLR6126 PROTEIN"/>
    <property type="match status" value="1"/>
</dbReference>
<reference evidence="8 9" key="1">
    <citation type="submission" date="2017-08" db="EMBL/GenBank/DDBJ databases">
        <title>Infants hospitalized years apart are colonized by the same room-sourced microbial strains.</title>
        <authorList>
            <person name="Brooks B."/>
            <person name="Olm M.R."/>
            <person name="Firek B.A."/>
            <person name="Baker R."/>
            <person name="Thomas B.C."/>
            <person name="Morowitz M.J."/>
            <person name="Banfield J.F."/>
        </authorList>
    </citation>
    <scope>NUCLEOTIDE SEQUENCE [LARGE SCALE GENOMIC DNA]</scope>
    <source>
        <strain evidence="8">S2_005_003_R2_43</strain>
    </source>
</reference>
<sequence>MGAWRIVTGLENAVATGAARVRLRRLAAACCALAAASPAFAEPAKAQSAAAKPAANAPKQTGKPAPKPDAQAKPAEPQRFDIDEFEVQGADALPQIELEEAIYPYLGPNRGPDDVEKARAALEKAYQAKGLQTVSVSVPPQNVERRVVVLKVAEVKVGRLRVKGAKYFDQEKIKDRAKSLKEGDLPNFDDVTKDVVALNQWPNRRVTPALRAGVKPGTVDVDLNVEDELPFHGSVELNNRRTANTEPLRLNATARYENLWQLGHSLTLNASVAPQKPKESWSVSGSYLYRVPDNEKLSFLFSAVKSEGETISGAAIANSPTTQLGARAVFTLPQYGELFHTINVGGDYKQSRQSVLVEGFNIASPADYVVAAGSYNATLQGEGALTQLNADLTLGVRGLGSDALEFDRKRYNAKQSFVSLKGDLSHTHELPQGFQLFGRGQGQIANQPLVSSEQFGLGGLDSVRGYLESENVGDNGLVGTFELRSPNLATLWAPPQDKAPTAAETDPNSTAKEAPATSGLQELRLFGFVDGGFATLNQPLPEEQSRFYAWSLGAGVNVKAFDYLNGAVLVALPMTTTARSADYTHSRDPRVLFRFWGEF</sequence>
<dbReference type="InterPro" id="IPR051544">
    <property type="entry name" value="TPS_OM_transporter"/>
</dbReference>
<feature type="chain" id="PRO_5015882777" evidence="5">
    <location>
        <begin position="42"/>
        <end position="599"/>
    </location>
</feature>
<comment type="caution">
    <text evidence="8">The sequence shown here is derived from an EMBL/GenBank/DDBJ whole genome shotgun (WGS) entry which is preliminary data.</text>
</comment>
<keyword evidence="1" id="KW-1134">Transmembrane beta strand</keyword>
<evidence type="ECO:0000259" key="6">
    <source>
        <dbReference type="Pfam" id="PF03865"/>
    </source>
</evidence>
<feature type="region of interest" description="Disordered" evidence="4">
    <location>
        <begin position="492"/>
        <end position="516"/>
    </location>
</feature>
<dbReference type="PANTHER" id="PTHR34597">
    <property type="entry name" value="SLR1661 PROTEIN"/>
    <property type="match status" value="1"/>
</dbReference>
<keyword evidence="1" id="KW-0472">Membrane</keyword>
<dbReference type="InterPro" id="IPR013686">
    <property type="entry name" value="Polypept-transport_assoc_ShlB"/>
</dbReference>
<dbReference type="Proteomes" id="UP000249577">
    <property type="component" value="Unassembled WGS sequence"/>
</dbReference>
<evidence type="ECO:0000259" key="7">
    <source>
        <dbReference type="Pfam" id="PF08479"/>
    </source>
</evidence>
<protein>
    <submittedName>
        <fullName evidence="8">ShlB/FhaC/HecB family hemolysin secretion/activation protein</fullName>
    </submittedName>
</protein>
<evidence type="ECO:0000313" key="8">
    <source>
        <dbReference type="EMBL" id="PZQ17164.1"/>
    </source>
</evidence>
<name>A0A2W5KMS4_ANCNO</name>